<dbReference type="AlphaFoldDB" id="A0A2W7R4C2"/>
<keyword evidence="1" id="KW-0812">Transmembrane</keyword>
<name>A0A2W7R4C2_9BACT</name>
<dbReference type="EMBL" id="QKZT01000003">
    <property type="protein sequence ID" value="PZX55673.1"/>
    <property type="molecule type" value="Genomic_DNA"/>
</dbReference>
<accession>A0A2W7R4C2</accession>
<keyword evidence="3" id="KW-1185">Reference proteome</keyword>
<gene>
    <name evidence="2" type="ORF">LV85_00898</name>
</gene>
<organism evidence="2 3">
    <name type="scientific">Algoriphagus chordae</name>
    <dbReference type="NCBI Taxonomy" id="237019"/>
    <lineage>
        <taxon>Bacteria</taxon>
        <taxon>Pseudomonadati</taxon>
        <taxon>Bacteroidota</taxon>
        <taxon>Cytophagia</taxon>
        <taxon>Cytophagales</taxon>
        <taxon>Cyclobacteriaceae</taxon>
        <taxon>Algoriphagus</taxon>
    </lineage>
</organism>
<keyword evidence="1" id="KW-0472">Membrane</keyword>
<proteinExistence type="predicted"/>
<reference evidence="2 3" key="1">
    <citation type="submission" date="2018-06" db="EMBL/GenBank/DDBJ databases">
        <title>Genomic Encyclopedia of Archaeal and Bacterial Type Strains, Phase II (KMG-II): from individual species to whole genera.</title>
        <authorList>
            <person name="Goeker M."/>
        </authorList>
    </citation>
    <scope>NUCLEOTIDE SEQUENCE [LARGE SCALE GENOMIC DNA]</scope>
    <source>
        <strain evidence="2 3">DSM 19830</strain>
    </source>
</reference>
<evidence type="ECO:0000256" key="1">
    <source>
        <dbReference type="SAM" id="Phobius"/>
    </source>
</evidence>
<evidence type="ECO:0000313" key="3">
    <source>
        <dbReference type="Proteomes" id="UP000248882"/>
    </source>
</evidence>
<keyword evidence="1" id="KW-1133">Transmembrane helix</keyword>
<comment type="caution">
    <text evidence="2">The sequence shown here is derived from an EMBL/GenBank/DDBJ whole genome shotgun (WGS) entry which is preliminary data.</text>
</comment>
<sequence>MKRIIFKIIIGLVAVNIVTYWWFSESSNLQIVNGKYLDFTERRLGSKWNTDTSEHIIVASCGDEFFRDLKQFERAVWKSNPKGTNYPIDLKVDNDFYQSVWQVNYDLDVLETIGIQTDTLNSRTCIIYKVCTKRTIVGLMKRIEYQYFFSNSPTDYHIMYYNRQMETSTPIYFWVLGFWVEFNGQITSLN</sequence>
<feature type="transmembrane region" description="Helical" evidence="1">
    <location>
        <begin position="5"/>
        <end position="23"/>
    </location>
</feature>
<protein>
    <submittedName>
        <fullName evidence="2">Uncharacterized protein</fullName>
    </submittedName>
</protein>
<dbReference type="OrthoDB" id="9838120at2"/>
<evidence type="ECO:0000313" key="2">
    <source>
        <dbReference type="EMBL" id="PZX55673.1"/>
    </source>
</evidence>
<dbReference type="RefSeq" id="WP_111316983.1">
    <property type="nucleotide sequence ID" value="NZ_QKZT01000003.1"/>
</dbReference>
<dbReference type="Proteomes" id="UP000248882">
    <property type="component" value="Unassembled WGS sequence"/>
</dbReference>